<organism evidence="1">
    <name type="scientific">Edafosvirus sp</name>
    <dbReference type="NCBI Taxonomy" id="2487765"/>
    <lineage>
        <taxon>Viruses</taxon>
        <taxon>Varidnaviria</taxon>
        <taxon>Bamfordvirae</taxon>
        <taxon>Nucleocytoviricota</taxon>
        <taxon>Megaviricetes</taxon>
        <taxon>Imitervirales</taxon>
        <taxon>Mimiviridae</taxon>
        <taxon>Klosneuvirinae</taxon>
    </lineage>
</organism>
<sequence>MTSPYMKAYHDIFSDRKKRITENATVHTITDIDDILYLLRTQSPYLTTNQTFCCSYCDKKNIRLVTSYTEDGVESHVEHFLGISCYGKFLFQKNERMAVKRHNEIVRLLTLIIVRDDKDELEKLVIHKL</sequence>
<accession>A0A3G4ZW11</accession>
<dbReference type="Pfam" id="PF11809">
    <property type="entry name" value="DUF3330"/>
    <property type="match status" value="1"/>
</dbReference>
<dbReference type="EMBL" id="MK072082">
    <property type="protein sequence ID" value="AYV78544.1"/>
    <property type="molecule type" value="Genomic_DNA"/>
</dbReference>
<gene>
    <name evidence="1" type="ORF">Edafosvirus17_20</name>
</gene>
<evidence type="ECO:0000313" key="1">
    <source>
        <dbReference type="EMBL" id="AYV78544.1"/>
    </source>
</evidence>
<reference evidence="1" key="1">
    <citation type="submission" date="2018-10" db="EMBL/GenBank/DDBJ databases">
        <title>Hidden diversity of soil giant viruses.</title>
        <authorList>
            <person name="Schulz F."/>
            <person name="Alteio L."/>
            <person name="Goudeau D."/>
            <person name="Ryan E.M."/>
            <person name="Malmstrom R.R."/>
            <person name="Blanchard J."/>
            <person name="Woyke T."/>
        </authorList>
    </citation>
    <scope>NUCLEOTIDE SEQUENCE</scope>
    <source>
        <strain evidence="1">EDV1</strain>
    </source>
</reference>
<proteinExistence type="predicted"/>
<protein>
    <submittedName>
        <fullName evidence="1">Uncharacterized protein</fullName>
    </submittedName>
</protein>
<name>A0A3G4ZW11_9VIRU</name>
<dbReference type="InterPro" id="IPR021767">
    <property type="entry name" value="TnpM"/>
</dbReference>